<accession>A0A5B7CS91</accession>
<keyword evidence="3" id="KW-1185">Reference proteome</keyword>
<dbReference type="AlphaFoldDB" id="A0A5B7CS91"/>
<evidence type="ECO:0000256" key="1">
    <source>
        <dbReference type="SAM" id="MobiDB-lite"/>
    </source>
</evidence>
<proteinExistence type="predicted"/>
<dbReference type="EMBL" id="VSRR010000178">
    <property type="protein sequence ID" value="MPC11721.1"/>
    <property type="molecule type" value="Genomic_DNA"/>
</dbReference>
<evidence type="ECO:0000313" key="3">
    <source>
        <dbReference type="Proteomes" id="UP000324222"/>
    </source>
</evidence>
<feature type="compositionally biased region" description="Basic and acidic residues" evidence="1">
    <location>
        <begin position="155"/>
        <end position="165"/>
    </location>
</feature>
<dbReference type="Proteomes" id="UP000324222">
    <property type="component" value="Unassembled WGS sequence"/>
</dbReference>
<sequence>MLITPCRALPLHNFLHNVSAPSEAAQRRGQQTTCSILSRSAPGTYSPPRVRPSHALQSASPAPGNGYIRQQVAGATKHPQDFAAQCAFTGILIECLEVRGRESGAPSPCPPPSRPGELPLMSHSIFTQRATISNLQSHAEVQQVPGSGEGAARGAPRDAGRPLPR</sequence>
<evidence type="ECO:0000313" key="2">
    <source>
        <dbReference type="EMBL" id="MPC11721.1"/>
    </source>
</evidence>
<gene>
    <name evidence="2" type="ORF">E2C01_004395</name>
</gene>
<feature type="region of interest" description="Disordered" evidence="1">
    <location>
        <begin position="38"/>
        <end position="67"/>
    </location>
</feature>
<protein>
    <submittedName>
        <fullName evidence="2">Uncharacterized protein</fullName>
    </submittedName>
</protein>
<comment type="caution">
    <text evidence="2">The sequence shown here is derived from an EMBL/GenBank/DDBJ whole genome shotgun (WGS) entry which is preliminary data.</text>
</comment>
<organism evidence="2 3">
    <name type="scientific">Portunus trituberculatus</name>
    <name type="common">Swimming crab</name>
    <name type="synonym">Neptunus trituberculatus</name>
    <dbReference type="NCBI Taxonomy" id="210409"/>
    <lineage>
        <taxon>Eukaryota</taxon>
        <taxon>Metazoa</taxon>
        <taxon>Ecdysozoa</taxon>
        <taxon>Arthropoda</taxon>
        <taxon>Crustacea</taxon>
        <taxon>Multicrustacea</taxon>
        <taxon>Malacostraca</taxon>
        <taxon>Eumalacostraca</taxon>
        <taxon>Eucarida</taxon>
        <taxon>Decapoda</taxon>
        <taxon>Pleocyemata</taxon>
        <taxon>Brachyura</taxon>
        <taxon>Eubrachyura</taxon>
        <taxon>Portunoidea</taxon>
        <taxon>Portunidae</taxon>
        <taxon>Portuninae</taxon>
        <taxon>Portunus</taxon>
    </lineage>
</organism>
<feature type="region of interest" description="Disordered" evidence="1">
    <location>
        <begin position="138"/>
        <end position="165"/>
    </location>
</feature>
<feature type="region of interest" description="Disordered" evidence="1">
    <location>
        <begin position="102"/>
        <end position="122"/>
    </location>
</feature>
<reference evidence="2 3" key="1">
    <citation type="submission" date="2019-05" db="EMBL/GenBank/DDBJ databases">
        <title>Another draft genome of Portunus trituberculatus and its Hox gene families provides insights of decapod evolution.</title>
        <authorList>
            <person name="Jeong J.-H."/>
            <person name="Song I."/>
            <person name="Kim S."/>
            <person name="Choi T."/>
            <person name="Kim D."/>
            <person name="Ryu S."/>
            <person name="Kim W."/>
        </authorList>
    </citation>
    <scope>NUCLEOTIDE SEQUENCE [LARGE SCALE GENOMIC DNA]</scope>
    <source>
        <tissue evidence="2">Muscle</tissue>
    </source>
</reference>
<name>A0A5B7CS91_PORTR</name>